<evidence type="ECO:0000313" key="13">
    <source>
        <dbReference type="EMBL" id="OGI72248.1"/>
    </source>
</evidence>
<keyword evidence="6 9" id="KW-1133">Transmembrane helix</keyword>
<name>A0A1F6VRI0_9BACT</name>
<keyword evidence="5 9" id="KW-0653">Protein transport</keyword>
<evidence type="ECO:0000256" key="3">
    <source>
        <dbReference type="ARBA" id="ARBA00022475"/>
    </source>
</evidence>
<dbReference type="Pfam" id="PF22599">
    <property type="entry name" value="SecDF_P1_head"/>
    <property type="match status" value="1"/>
</dbReference>
<dbReference type="InterPro" id="IPR022646">
    <property type="entry name" value="SecD/SecF_CS"/>
</dbReference>
<dbReference type="PANTHER" id="PTHR30081:SF1">
    <property type="entry name" value="PROTEIN TRANSLOCASE SUBUNIT SECD"/>
    <property type="match status" value="1"/>
</dbReference>
<accession>A0A1F6VRI0</accession>
<gene>
    <name evidence="9" type="primary">secD</name>
    <name evidence="13" type="ORF">A3J61_02050</name>
</gene>
<organism evidence="13 14">
    <name type="scientific">Candidatus Nomurabacteria bacterium RIFCSPHIGHO2_02_FULL_38_15</name>
    <dbReference type="NCBI Taxonomy" id="1801752"/>
    <lineage>
        <taxon>Bacteria</taxon>
        <taxon>Candidatus Nomuraibacteriota</taxon>
    </lineage>
</organism>
<keyword evidence="2 9" id="KW-0813">Transport</keyword>
<feature type="transmembrane region" description="Helical" evidence="9">
    <location>
        <begin position="408"/>
        <end position="431"/>
    </location>
</feature>
<dbReference type="Proteomes" id="UP000179686">
    <property type="component" value="Unassembled WGS sequence"/>
</dbReference>
<feature type="transmembrane region" description="Helical" evidence="9">
    <location>
        <begin position="383"/>
        <end position="402"/>
    </location>
</feature>
<dbReference type="GO" id="GO:0065002">
    <property type="term" value="P:intracellular protein transmembrane transport"/>
    <property type="evidence" value="ECO:0007669"/>
    <property type="project" value="UniProtKB-UniRule"/>
</dbReference>
<dbReference type="GO" id="GO:0015450">
    <property type="term" value="F:protein-transporting ATPase activity"/>
    <property type="evidence" value="ECO:0007669"/>
    <property type="project" value="InterPro"/>
</dbReference>
<dbReference type="Pfam" id="PF07549">
    <property type="entry name" value="Sec_GG"/>
    <property type="match status" value="1"/>
</dbReference>
<keyword evidence="4 9" id="KW-0812">Transmembrane</keyword>
<comment type="caution">
    <text evidence="13">The sequence shown here is derived from an EMBL/GenBank/DDBJ whole genome shotgun (WGS) entry which is preliminary data.</text>
</comment>
<proteinExistence type="inferred from homology"/>
<evidence type="ECO:0000256" key="8">
    <source>
        <dbReference type="ARBA" id="ARBA00023136"/>
    </source>
</evidence>
<dbReference type="Pfam" id="PF02355">
    <property type="entry name" value="SecD_SecF_C"/>
    <property type="match status" value="1"/>
</dbReference>
<dbReference type="PANTHER" id="PTHR30081">
    <property type="entry name" value="PROTEIN-EXPORT MEMBRANE PROTEIN SEC"/>
    <property type="match status" value="1"/>
</dbReference>
<feature type="domain" description="SecDF P1 head subdomain" evidence="12">
    <location>
        <begin position="164"/>
        <end position="259"/>
    </location>
</feature>
<feature type="transmembrane region" description="Helical" evidence="9">
    <location>
        <begin position="305"/>
        <end position="325"/>
    </location>
</feature>
<evidence type="ECO:0000256" key="6">
    <source>
        <dbReference type="ARBA" id="ARBA00022989"/>
    </source>
</evidence>
<evidence type="ECO:0000256" key="1">
    <source>
        <dbReference type="ARBA" id="ARBA00004651"/>
    </source>
</evidence>
<evidence type="ECO:0000259" key="11">
    <source>
        <dbReference type="Pfam" id="PF21760"/>
    </source>
</evidence>
<keyword evidence="3 9" id="KW-1003">Cell membrane</keyword>
<dbReference type="InterPro" id="IPR048631">
    <property type="entry name" value="SecD_1st"/>
</dbReference>
<comment type="similarity">
    <text evidence="9">Belongs to the SecD/SecF family. SecD subfamily.</text>
</comment>
<sequence length="450" mass="48878">MKYRIIAIVILLLGGTLGYFVYQSQVDHQAGAQSRFAKYPFKLGLDLKGGSHLVYRADTKNLVSNQIDPAMSALREVIENRINAIGVAEPAITTQKVRIGENVENRLIVDLPGVTDVKQAIAQIGETPTLDFRVEDPNYDPNNLVGTVVDGEVKLEMPDQFIKTQLTGAYLKSARAEFDQQTGEPYVAITFNKEGADLFEKITGENVGKRLAIYLDGVPLSIPTVNEKITGGQAVINGQFTPKQAKDLAERLNFGALPVNVELISTQTIGASLGEAAVTDGVKAAIIGFLLVAIFLIFWYRLPGLISIISLSIYALIVMSIFKLIPVTLTAAGIAGFIISIGTAVDANILIFERMKEELRGGKEIPEAIQAGFGRAWTSIRDANIASILVGIVLMSTGIPIVRGFAVTLIIGMLISLFSAMTVSRLMMYALRFKKSGRIVRFMFNSGFSK</sequence>
<feature type="domain" description="Protein translocase subunit SecDF P1" evidence="11">
    <location>
        <begin position="72"/>
        <end position="135"/>
    </location>
</feature>
<dbReference type="InterPro" id="IPR048634">
    <property type="entry name" value="SecD_SecF_C"/>
</dbReference>
<evidence type="ECO:0000256" key="4">
    <source>
        <dbReference type="ARBA" id="ARBA00022692"/>
    </source>
</evidence>
<dbReference type="Gene3D" id="3.30.1360.200">
    <property type="match status" value="1"/>
</dbReference>
<dbReference type="Pfam" id="PF21760">
    <property type="entry name" value="SecD_1st"/>
    <property type="match status" value="1"/>
</dbReference>
<feature type="domain" description="Protein export membrane protein SecD/SecF C-terminal" evidence="10">
    <location>
        <begin position="260"/>
        <end position="430"/>
    </location>
</feature>
<dbReference type="InterPro" id="IPR005791">
    <property type="entry name" value="SecD"/>
</dbReference>
<evidence type="ECO:0000259" key="12">
    <source>
        <dbReference type="Pfam" id="PF22599"/>
    </source>
</evidence>
<dbReference type="STRING" id="1801752.A3J61_02050"/>
<dbReference type="EMBL" id="MFUC01000009">
    <property type="protein sequence ID" value="OGI72248.1"/>
    <property type="molecule type" value="Genomic_DNA"/>
</dbReference>
<feature type="transmembrane region" description="Helical" evidence="9">
    <location>
        <begin position="331"/>
        <end position="352"/>
    </location>
</feature>
<evidence type="ECO:0000313" key="14">
    <source>
        <dbReference type="Proteomes" id="UP000179686"/>
    </source>
</evidence>
<comment type="subunit">
    <text evidence="9">Forms a complex with SecF. Part of the essential Sec protein translocation apparatus which comprises SecA, SecYEG and auxiliary proteins SecDF. Other proteins may also be involved.</text>
</comment>
<evidence type="ECO:0000256" key="5">
    <source>
        <dbReference type="ARBA" id="ARBA00022927"/>
    </source>
</evidence>
<keyword evidence="8 9" id="KW-0472">Membrane</keyword>
<dbReference type="InterPro" id="IPR022813">
    <property type="entry name" value="SecD/SecF_arch_bac"/>
</dbReference>
<evidence type="ECO:0000259" key="10">
    <source>
        <dbReference type="Pfam" id="PF02355"/>
    </source>
</evidence>
<comment type="caution">
    <text evidence="9">Lacks conserved residue(s) required for the propagation of feature annotation.</text>
</comment>
<comment type="subcellular location">
    <subcellularLocation>
        <location evidence="1 9">Cell membrane</location>
        <topology evidence="1 9">Multi-pass membrane protein</topology>
    </subcellularLocation>
</comment>
<evidence type="ECO:0000256" key="7">
    <source>
        <dbReference type="ARBA" id="ARBA00023010"/>
    </source>
</evidence>
<dbReference type="NCBIfam" id="TIGR01129">
    <property type="entry name" value="secD"/>
    <property type="match status" value="1"/>
</dbReference>
<dbReference type="AlphaFoldDB" id="A0A1F6VRI0"/>
<comment type="function">
    <text evidence="9">Part of the Sec protein translocase complex. Interacts with the SecYEG preprotein conducting channel. SecDF uses the proton motive force (PMF) to complete protein translocation after the ATP-dependent function of SecA.</text>
</comment>
<reference evidence="13 14" key="1">
    <citation type="journal article" date="2016" name="Nat. Commun.">
        <title>Thousands of microbial genomes shed light on interconnected biogeochemical processes in an aquifer system.</title>
        <authorList>
            <person name="Anantharaman K."/>
            <person name="Brown C.T."/>
            <person name="Hug L.A."/>
            <person name="Sharon I."/>
            <person name="Castelle C.J."/>
            <person name="Probst A.J."/>
            <person name="Thomas B.C."/>
            <person name="Singh A."/>
            <person name="Wilkins M.J."/>
            <person name="Karaoz U."/>
            <person name="Brodie E.L."/>
            <person name="Williams K.H."/>
            <person name="Hubbard S.S."/>
            <person name="Banfield J.F."/>
        </authorList>
    </citation>
    <scope>NUCLEOTIDE SEQUENCE [LARGE SCALE GENOMIC DNA]</scope>
</reference>
<dbReference type="Gene3D" id="1.20.1640.10">
    <property type="entry name" value="Multidrug efflux transporter AcrB transmembrane domain"/>
    <property type="match status" value="1"/>
</dbReference>
<feature type="transmembrane region" description="Helical" evidence="9">
    <location>
        <begin position="281"/>
        <end position="300"/>
    </location>
</feature>
<evidence type="ECO:0000256" key="9">
    <source>
        <dbReference type="HAMAP-Rule" id="MF_01463"/>
    </source>
</evidence>
<evidence type="ECO:0000256" key="2">
    <source>
        <dbReference type="ARBA" id="ARBA00022448"/>
    </source>
</evidence>
<keyword evidence="7 9" id="KW-0811">Translocation</keyword>
<dbReference type="InterPro" id="IPR054384">
    <property type="entry name" value="SecDF_P1_head"/>
</dbReference>
<dbReference type="GO" id="GO:0043952">
    <property type="term" value="P:protein transport by the Sec complex"/>
    <property type="evidence" value="ECO:0007669"/>
    <property type="project" value="UniProtKB-UniRule"/>
</dbReference>
<dbReference type="SUPFAM" id="SSF82866">
    <property type="entry name" value="Multidrug efflux transporter AcrB transmembrane domain"/>
    <property type="match status" value="1"/>
</dbReference>
<dbReference type="GO" id="GO:0005886">
    <property type="term" value="C:plasma membrane"/>
    <property type="evidence" value="ECO:0007669"/>
    <property type="project" value="UniProtKB-SubCell"/>
</dbReference>
<dbReference type="GO" id="GO:0006605">
    <property type="term" value="P:protein targeting"/>
    <property type="evidence" value="ECO:0007669"/>
    <property type="project" value="UniProtKB-UniRule"/>
</dbReference>
<dbReference type="HAMAP" id="MF_01463_B">
    <property type="entry name" value="SecD_B"/>
    <property type="match status" value="1"/>
</dbReference>
<protein>
    <recommendedName>
        <fullName evidence="9">Protein translocase subunit SecD</fullName>
    </recommendedName>
</protein>
<dbReference type="NCBIfam" id="TIGR00916">
    <property type="entry name" value="2A0604s01"/>
    <property type="match status" value="1"/>
</dbReference>
<dbReference type="InterPro" id="IPR055344">
    <property type="entry name" value="SecD_SecF_C_bact"/>
</dbReference>
<dbReference type="Gene3D" id="3.30.70.3400">
    <property type="match status" value="1"/>
</dbReference>